<dbReference type="AlphaFoldDB" id="A0A0G1L2I9"/>
<proteinExistence type="predicted"/>
<evidence type="ECO:0000313" key="3">
    <source>
        <dbReference type="Proteomes" id="UP000034368"/>
    </source>
</evidence>
<gene>
    <name evidence="2" type="ORF">UW90_C0005G0036</name>
</gene>
<sequence>MSDTVPVLAQIPPASLSWMDHVRQMEADAESRRQERIAERAASQADHRAAEEARRDERRHPRRNRREISAENGQAVISAGRMVASDLPIQGELDDITEEVETAWRKLVASKSLARTTALAMEIQRLMVQASDVMRRHESAINNTLARQYDLSANNGKVSPENNRPYAGLAGLGEIVDADTPSRVLQPKHERRGEKTIRNWARAQRIASLRNLASKNPRVALISALAAGEMDTAEFQWAMARLVQPPRTTTEHRLARLRAVIPSKRKQKEAANNAKQKGKRGGRK</sequence>
<evidence type="ECO:0000313" key="2">
    <source>
        <dbReference type="EMBL" id="KKT90181.1"/>
    </source>
</evidence>
<feature type="region of interest" description="Disordered" evidence="1">
    <location>
        <begin position="262"/>
        <end position="284"/>
    </location>
</feature>
<name>A0A0G1L2I9_9BACT</name>
<feature type="compositionally biased region" description="Basic and acidic residues" evidence="1">
    <location>
        <begin position="27"/>
        <end position="59"/>
    </location>
</feature>
<reference evidence="2 3" key="1">
    <citation type="journal article" date="2015" name="Nature">
        <title>rRNA introns, odd ribosomes, and small enigmatic genomes across a large radiation of phyla.</title>
        <authorList>
            <person name="Brown C.T."/>
            <person name="Hug L.A."/>
            <person name="Thomas B.C."/>
            <person name="Sharon I."/>
            <person name="Castelle C.J."/>
            <person name="Singh A."/>
            <person name="Wilkins M.J."/>
            <person name="Williams K.H."/>
            <person name="Banfield J.F."/>
        </authorList>
    </citation>
    <scope>NUCLEOTIDE SEQUENCE [LARGE SCALE GENOMIC DNA]</scope>
</reference>
<evidence type="ECO:0000256" key="1">
    <source>
        <dbReference type="SAM" id="MobiDB-lite"/>
    </source>
</evidence>
<dbReference type="EMBL" id="LCKD01000005">
    <property type="protein sequence ID" value="KKT90181.1"/>
    <property type="molecule type" value="Genomic_DNA"/>
</dbReference>
<feature type="region of interest" description="Disordered" evidence="1">
    <location>
        <begin position="27"/>
        <end position="72"/>
    </location>
</feature>
<dbReference type="Proteomes" id="UP000034368">
    <property type="component" value="Unassembled WGS sequence"/>
</dbReference>
<comment type="caution">
    <text evidence="2">The sequence shown here is derived from an EMBL/GenBank/DDBJ whole genome shotgun (WGS) entry which is preliminary data.</text>
</comment>
<organism evidence="2 3">
    <name type="scientific">Candidatus Yanofskybacteria bacterium GW2011_GWB1_45_11</name>
    <dbReference type="NCBI Taxonomy" id="1619026"/>
    <lineage>
        <taxon>Bacteria</taxon>
        <taxon>Candidatus Yanofskyibacteriota</taxon>
    </lineage>
</organism>
<protein>
    <submittedName>
        <fullName evidence="2">Uncharacterized protein</fullName>
    </submittedName>
</protein>
<accession>A0A0G1L2I9</accession>